<comment type="similarity">
    <text evidence="1">Belongs to the short-chain dehydrogenases/reductases (SDR) family.</text>
</comment>
<dbReference type="InterPro" id="IPR051468">
    <property type="entry name" value="Fungal_SecMetab_SDRs"/>
</dbReference>
<sequence>MNYTVLITGANRGIGKALLQLYLGLPNTTVIVGIRDPGHPSADDIRHLPVAANSHLIIVKIDSASSTDAQAAIDILESQHGIKKIDTLIANAGIANWAAAAQTTVSELEDHLKINAVGPFALYSAARRLLFNSKTPKFIVISTELGSFGLMKERPLPAIAYGASKVAVNYLVVKLHYEEPDLIALPIHPGWVNTDSGNRLAKIVGMNDAPVTPSQAAEGVFEQIEKATKEKTSGQFIDFKGNAVSW</sequence>
<dbReference type="GO" id="GO:0005737">
    <property type="term" value="C:cytoplasm"/>
    <property type="evidence" value="ECO:0007669"/>
    <property type="project" value="TreeGrafter"/>
</dbReference>
<evidence type="ECO:0000256" key="1">
    <source>
        <dbReference type="ARBA" id="ARBA00006484"/>
    </source>
</evidence>
<protein>
    <submittedName>
        <fullName evidence="4">Related to ketoreductase</fullName>
    </submittedName>
</protein>
<name>A0AAE8MBB1_9HYPO</name>
<keyword evidence="2" id="KW-0521">NADP</keyword>
<keyword evidence="3" id="KW-0560">Oxidoreductase</keyword>
<evidence type="ECO:0000256" key="3">
    <source>
        <dbReference type="ARBA" id="ARBA00023002"/>
    </source>
</evidence>
<dbReference type="InterPro" id="IPR002347">
    <property type="entry name" value="SDR_fam"/>
</dbReference>
<evidence type="ECO:0000313" key="5">
    <source>
        <dbReference type="Proteomes" id="UP001187734"/>
    </source>
</evidence>
<evidence type="ECO:0000313" key="4">
    <source>
        <dbReference type="EMBL" id="SPJ78695.1"/>
    </source>
</evidence>
<keyword evidence="5" id="KW-1185">Reference proteome</keyword>
<dbReference type="SUPFAM" id="SSF51735">
    <property type="entry name" value="NAD(P)-binding Rossmann-fold domains"/>
    <property type="match status" value="1"/>
</dbReference>
<dbReference type="InterPro" id="IPR036291">
    <property type="entry name" value="NAD(P)-bd_dom_sf"/>
</dbReference>
<dbReference type="Gene3D" id="3.40.50.720">
    <property type="entry name" value="NAD(P)-binding Rossmann-like Domain"/>
    <property type="match status" value="1"/>
</dbReference>
<dbReference type="AlphaFoldDB" id="A0AAE8MBB1"/>
<dbReference type="EMBL" id="ONZP01000235">
    <property type="protein sequence ID" value="SPJ78695.1"/>
    <property type="molecule type" value="Genomic_DNA"/>
</dbReference>
<organism evidence="4 5">
    <name type="scientific">Fusarium torulosum</name>
    <dbReference type="NCBI Taxonomy" id="33205"/>
    <lineage>
        <taxon>Eukaryota</taxon>
        <taxon>Fungi</taxon>
        <taxon>Dikarya</taxon>
        <taxon>Ascomycota</taxon>
        <taxon>Pezizomycotina</taxon>
        <taxon>Sordariomycetes</taxon>
        <taxon>Hypocreomycetidae</taxon>
        <taxon>Hypocreales</taxon>
        <taxon>Nectriaceae</taxon>
        <taxon>Fusarium</taxon>
    </lineage>
</organism>
<dbReference type="GO" id="GO:0016491">
    <property type="term" value="F:oxidoreductase activity"/>
    <property type="evidence" value="ECO:0007669"/>
    <property type="project" value="UniProtKB-KW"/>
</dbReference>
<dbReference type="Pfam" id="PF00106">
    <property type="entry name" value="adh_short"/>
    <property type="match status" value="1"/>
</dbReference>
<reference evidence="4" key="1">
    <citation type="submission" date="2018-03" db="EMBL/GenBank/DDBJ databases">
        <authorList>
            <person name="Guldener U."/>
        </authorList>
    </citation>
    <scope>NUCLEOTIDE SEQUENCE</scope>
</reference>
<dbReference type="Proteomes" id="UP001187734">
    <property type="component" value="Unassembled WGS sequence"/>
</dbReference>
<gene>
    <name evidence="4" type="ORF">FTOL_07085</name>
</gene>
<dbReference type="PANTHER" id="PTHR43544:SF7">
    <property type="entry name" value="NADB-LER2"/>
    <property type="match status" value="1"/>
</dbReference>
<accession>A0AAE8MBB1</accession>
<evidence type="ECO:0000256" key="2">
    <source>
        <dbReference type="ARBA" id="ARBA00022857"/>
    </source>
</evidence>
<dbReference type="PANTHER" id="PTHR43544">
    <property type="entry name" value="SHORT-CHAIN DEHYDROGENASE/REDUCTASE"/>
    <property type="match status" value="1"/>
</dbReference>
<proteinExistence type="inferred from homology"/>
<dbReference type="PRINTS" id="PR00081">
    <property type="entry name" value="GDHRDH"/>
</dbReference>
<comment type="caution">
    <text evidence="4">The sequence shown here is derived from an EMBL/GenBank/DDBJ whole genome shotgun (WGS) entry which is preliminary data.</text>
</comment>